<name>A0A1G7DD90_9BURK</name>
<dbReference type="PANTHER" id="PTHR46889">
    <property type="entry name" value="TRANSPOSASE INSF FOR INSERTION SEQUENCE IS3B-RELATED"/>
    <property type="match status" value="1"/>
</dbReference>
<gene>
    <name evidence="2" type="ORF">SAMN05421548_1577</name>
</gene>
<dbReference type="SUPFAM" id="SSF53098">
    <property type="entry name" value="Ribonuclease H-like"/>
    <property type="match status" value="1"/>
</dbReference>
<evidence type="ECO:0000313" key="2">
    <source>
        <dbReference type="EMBL" id="SDE49588.1"/>
    </source>
</evidence>
<feature type="domain" description="Integrase catalytic" evidence="1">
    <location>
        <begin position="132"/>
        <end position="294"/>
    </location>
</feature>
<dbReference type="InterPro" id="IPR025948">
    <property type="entry name" value="HTH-like_dom"/>
</dbReference>
<reference evidence="3" key="1">
    <citation type="submission" date="2016-09" db="EMBL/GenBank/DDBJ databases">
        <authorList>
            <person name="Varghese N."/>
            <person name="Submissions S."/>
        </authorList>
    </citation>
    <scope>NUCLEOTIDE SEQUENCE [LARGE SCALE GENOMIC DNA]</scope>
    <source>
        <strain evidence="3">TNe-862</strain>
    </source>
</reference>
<evidence type="ECO:0000313" key="3">
    <source>
        <dbReference type="Proteomes" id="UP000198908"/>
    </source>
</evidence>
<dbReference type="STRING" id="416944.SAMN05421548_1577"/>
<dbReference type="GO" id="GO:0003676">
    <property type="term" value="F:nucleic acid binding"/>
    <property type="evidence" value="ECO:0007669"/>
    <property type="project" value="InterPro"/>
</dbReference>
<sequence>MTKSPRYPNTRLAYEFIKTYRRKFPVEVMCEVLGVAPSGYYAWLQKPVSDRAQEDARLLRLIRASFKASHGIYGAPRIFLDLREAGETCSKHRVERLMRENRIVALHGYRTRHYSVGKPSVLVPNLVNRNFDVSKPNQTWVSDITYIRTWEGWLYLAVVMDLFSRKIIGWATRSTIDRQLILDALLMAVRSRRPRGTIIHSDQGFQYGSDDWRRFCRNNHLEPSMSRRGNCLDNAVAESFFSSLKKERVKKRVYKNRAAAVEDISNYIESFYNHTRRHSYLGGMSPVQYEAAAKLH</sequence>
<accession>A0A1G7DD90</accession>
<dbReference type="Pfam" id="PF13276">
    <property type="entry name" value="HTH_21"/>
    <property type="match status" value="1"/>
</dbReference>
<dbReference type="GO" id="GO:0015074">
    <property type="term" value="P:DNA integration"/>
    <property type="evidence" value="ECO:0007669"/>
    <property type="project" value="InterPro"/>
</dbReference>
<proteinExistence type="predicted"/>
<dbReference type="InterPro" id="IPR012337">
    <property type="entry name" value="RNaseH-like_sf"/>
</dbReference>
<dbReference type="PANTHER" id="PTHR46889:SF4">
    <property type="entry name" value="TRANSPOSASE INSO FOR INSERTION SEQUENCE ELEMENT IS911B-RELATED"/>
    <property type="match status" value="1"/>
</dbReference>
<dbReference type="EMBL" id="FMYQ01000057">
    <property type="protein sequence ID" value="SDE49588.1"/>
    <property type="molecule type" value="Genomic_DNA"/>
</dbReference>
<dbReference type="Gene3D" id="3.30.420.10">
    <property type="entry name" value="Ribonuclease H-like superfamily/Ribonuclease H"/>
    <property type="match status" value="1"/>
</dbReference>
<dbReference type="InterPro" id="IPR001584">
    <property type="entry name" value="Integrase_cat-core"/>
</dbReference>
<dbReference type="Proteomes" id="UP000198908">
    <property type="component" value="Unassembled WGS sequence"/>
</dbReference>
<dbReference type="InterPro" id="IPR050900">
    <property type="entry name" value="Transposase_IS3/IS150/IS904"/>
</dbReference>
<protein>
    <submittedName>
        <fullName evidence="2">Putative transposase</fullName>
    </submittedName>
</protein>
<dbReference type="OrthoDB" id="5365969at2"/>
<dbReference type="InterPro" id="IPR048020">
    <property type="entry name" value="Transpos_IS3"/>
</dbReference>
<dbReference type="InterPro" id="IPR036397">
    <property type="entry name" value="RNaseH_sf"/>
</dbReference>
<dbReference type="Pfam" id="PF13333">
    <property type="entry name" value="rve_2"/>
    <property type="match status" value="1"/>
</dbReference>
<organism evidence="2 3">
    <name type="scientific">Paraburkholderia lycopersici</name>
    <dbReference type="NCBI Taxonomy" id="416944"/>
    <lineage>
        <taxon>Bacteria</taxon>
        <taxon>Pseudomonadati</taxon>
        <taxon>Pseudomonadota</taxon>
        <taxon>Betaproteobacteria</taxon>
        <taxon>Burkholderiales</taxon>
        <taxon>Burkholderiaceae</taxon>
        <taxon>Paraburkholderia</taxon>
    </lineage>
</organism>
<dbReference type="AlphaFoldDB" id="A0A1G7DD90"/>
<dbReference type="NCBIfam" id="NF033516">
    <property type="entry name" value="transpos_IS3"/>
    <property type="match status" value="1"/>
</dbReference>
<dbReference type="PROSITE" id="PS50994">
    <property type="entry name" value="INTEGRASE"/>
    <property type="match status" value="1"/>
</dbReference>
<dbReference type="Pfam" id="PF00665">
    <property type="entry name" value="rve"/>
    <property type="match status" value="1"/>
</dbReference>
<keyword evidence="3" id="KW-1185">Reference proteome</keyword>
<evidence type="ECO:0000259" key="1">
    <source>
        <dbReference type="PROSITE" id="PS50994"/>
    </source>
</evidence>